<feature type="transmembrane region" description="Helical" evidence="1">
    <location>
        <begin position="201"/>
        <end position="221"/>
    </location>
</feature>
<dbReference type="Gene3D" id="1.10.1760.20">
    <property type="match status" value="1"/>
</dbReference>
<dbReference type="RefSeq" id="WP_010075349.1">
    <property type="nucleotide sequence ID" value="NC_014393.1"/>
</dbReference>
<dbReference type="OrthoDB" id="9795813at2"/>
<evidence type="ECO:0000313" key="3">
    <source>
        <dbReference type="Proteomes" id="UP000002730"/>
    </source>
</evidence>
<name>D9SNM3_CLOC7</name>
<evidence type="ECO:0000256" key="1">
    <source>
        <dbReference type="SAM" id="Phobius"/>
    </source>
</evidence>
<proteinExistence type="predicted"/>
<accession>D9SNM3</accession>
<dbReference type="EMBL" id="CP002160">
    <property type="protein sequence ID" value="ADL49894.1"/>
    <property type="molecule type" value="Genomic_DNA"/>
</dbReference>
<feature type="transmembrane region" description="Helical" evidence="1">
    <location>
        <begin position="138"/>
        <end position="154"/>
    </location>
</feature>
<dbReference type="Proteomes" id="UP000002730">
    <property type="component" value="Chromosome"/>
</dbReference>
<keyword evidence="1" id="KW-0812">Transmembrane</keyword>
<dbReference type="STRING" id="573061.Clocel_0105"/>
<dbReference type="AlphaFoldDB" id="D9SNM3"/>
<organism evidence="2 3">
    <name type="scientific">Clostridium cellulovorans (strain ATCC 35296 / DSM 3052 / OCM 3 / 743B)</name>
    <dbReference type="NCBI Taxonomy" id="573061"/>
    <lineage>
        <taxon>Bacteria</taxon>
        <taxon>Bacillati</taxon>
        <taxon>Bacillota</taxon>
        <taxon>Clostridia</taxon>
        <taxon>Eubacteriales</taxon>
        <taxon>Clostridiaceae</taxon>
        <taxon>Clostridium</taxon>
    </lineage>
</organism>
<dbReference type="eggNOG" id="COG3859">
    <property type="taxonomic scope" value="Bacteria"/>
</dbReference>
<keyword evidence="1" id="KW-0472">Membrane</keyword>
<feature type="transmembrane region" description="Helical" evidence="1">
    <location>
        <begin position="32"/>
        <end position="53"/>
    </location>
</feature>
<keyword evidence="3" id="KW-1185">Reference proteome</keyword>
<dbReference type="NCBIfam" id="TIGR02357">
    <property type="entry name" value="ECF_ThiT_YuaJ"/>
    <property type="match status" value="1"/>
</dbReference>
<keyword evidence="1" id="KW-1133">Transmembrane helix</keyword>
<dbReference type="HOGENOM" id="CLU_090959_0_0_9"/>
<dbReference type="InterPro" id="IPR012651">
    <property type="entry name" value="Thia_Transptr_ThiT"/>
</dbReference>
<dbReference type="GO" id="GO:0015234">
    <property type="term" value="F:thiamine transmembrane transporter activity"/>
    <property type="evidence" value="ECO:0007669"/>
    <property type="project" value="InterPro"/>
</dbReference>
<dbReference type="KEGG" id="ccb:Clocel_0105"/>
<feature type="transmembrane region" description="Helical" evidence="1">
    <location>
        <begin position="65"/>
        <end position="85"/>
    </location>
</feature>
<sequence>MEMLNVLGFFEISKTLQDIIEDPGKIIENLKLIAKSPVVLITLLGIIVLIVLLTKVRKVKFDSKVITYVAVAVALSAILSFIKIYKLPMGGSVTLGSMIPILILAFAYGSEVGFIAGLVLGLVNLVIDPYILHPVQVLFDYILPFMILGIAGYFKNKQLGIVAAVVGRFIFHFLSGVIFFAEYAGDMNPYIYSILYNGTYLVPEMIISIVIISVVPIERIFHKRKSKYA</sequence>
<protein>
    <submittedName>
        <fullName evidence="2">Proton-coupled thiamine transporter YuaJ</fullName>
    </submittedName>
</protein>
<evidence type="ECO:0000313" key="2">
    <source>
        <dbReference type="EMBL" id="ADL49894.1"/>
    </source>
</evidence>
<dbReference type="Pfam" id="PF09515">
    <property type="entry name" value="Thia_YuaJ"/>
    <property type="match status" value="1"/>
</dbReference>
<reference evidence="2 3" key="1">
    <citation type="submission" date="2010-08" db="EMBL/GenBank/DDBJ databases">
        <title>Complete sequence of Clostridium cellulovorans 743B.</title>
        <authorList>
            <consortium name="US DOE Joint Genome Institute"/>
            <person name="Lucas S."/>
            <person name="Copeland A."/>
            <person name="Lapidus A."/>
            <person name="Cheng J.-F."/>
            <person name="Bruce D."/>
            <person name="Goodwin L."/>
            <person name="Pitluck S."/>
            <person name="Chertkov O."/>
            <person name="Detter J.C."/>
            <person name="Han C."/>
            <person name="Tapia R."/>
            <person name="Land M."/>
            <person name="Hauser L."/>
            <person name="Chang Y.-J."/>
            <person name="Jeffries C."/>
            <person name="Kyrpides N."/>
            <person name="Ivanova N."/>
            <person name="Mikhailova N."/>
            <person name="Hemme C.L."/>
            <person name="Woyke T."/>
        </authorList>
    </citation>
    <scope>NUCLEOTIDE SEQUENCE [LARGE SCALE GENOMIC DNA]</scope>
    <source>
        <strain evidence="3">ATCC 35296 / DSM 3052 / OCM 3 / 743B</strain>
    </source>
</reference>
<dbReference type="GO" id="GO:0005886">
    <property type="term" value="C:plasma membrane"/>
    <property type="evidence" value="ECO:0007669"/>
    <property type="project" value="InterPro"/>
</dbReference>
<gene>
    <name evidence="2" type="ordered locus">Clocel_0105</name>
</gene>
<feature type="transmembrane region" description="Helical" evidence="1">
    <location>
        <begin position="161"/>
        <end position="181"/>
    </location>
</feature>